<dbReference type="InterPro" id="IPR058240">
    <property type="entry name" value="rSAM_sf"/>
</dbReference>
<keyword evidence="3" id="KW-0408">Iron</keyword>
<evidence type="ECO:0000256" key="1">
    <source>
        <dbReference type="ARBA" id="ARBA00022691"/>
    </source>
</evidence>
<evidence type="ECO:0000256" key="4">
    <source>
        <dbReference type="ARBA" id="ARBA00023014"/>
    </source>
</evidence>
<evidence type="ECO:0000259" key="6">
    <source>
        <dbReference type="PROSITE" id="PS51918"/>
    </source>
</evidence>
<dbReference type="PANTHER" id="PTHR43273">
    <property type="entry name" value="ANAEROBIC SULFATASE-MATURATING ENZYME HOMOLOG ASLB-RELATED"/>
    <property type="match status" value="1"/>
</dbReference>
<dbReference type="EMBL" id="QETB01000001">
    <property type="protein sequence ID" value="PWF27544.1"/>
    <property type="molecule type" value="Genomic_DNA"/>
</dbReference>
<evidence type="ECO:0000256" key="3">
    <source>
        <dbReference type="ARBA" id="ARBA00023004"/>
    </source>
</evidence>
<dbReference type="CDD" id="cd01335">
    <property type="entry name" value="Radical_SAM"/>
    <property type="match status" value="1"/>
</dbReference>
<dbReference type="InterPro" id="IPR023867">
    <property type="entry name" value="Sulphatase_maturase_rSAM"/>
</dbReference>
<reference evidence="8" key="1">
    <citation type="submission" date="2018-05" db="EMBL/GenBank/DDBJ databases">
        <authorList>
            <person name="Li Y."/>
        </authorList>
    </citation>
    <scope>NUCLEOTIDE SEQUENCE [LARGE SCALE GENOMIC DNA]</scope>
    <source>
        <strain evidence="8">sk1b4</strain>
    </source>
</reference>
<gene>
    <name evidence="7" type="ORF">DD236_03980</name>
</gene>
<dbReference type="GO" id="GO:0046872">
    <property type="term" value="F:metal ion binding"/>
    <property type="evidence" value="ECO:0007669"/>
    <property type="project" value="UniProtKB-KW"/>
</dbReference>
<keyword evidence="4" id="KW-0411">Iron-sulfur</keyword>
<dbReference type="Gene3D" id="3.20.20.70">
    <property type="entry name" value="Aldolase class I"/>
    <property type="match status" value="1"/>
</dbReference>
<evidence type="ECO:0000256" key="5">
    <source>
        <dbReference type="ARBA" id="ARBA00023601"/>
    </source>
</evidence>
<dbReference type="GO" id="GO:0051536">
    <property type="term" value="F:iron-sulfur cluster binding"/>
    <property type="evidence" value="ECO:0007669"/>
    <property type="project" value="UniProtKB-KW"/>
</dbReference>
<evidence type="ECO:0000313" key="7">
    <source>
        <dbReference type="EMBL" id="PWF27544.1"/>
    </source>
</evidence>
<dbReference type="SFLD" id="SFLDS00029">
    <property type="entry name" value="Radical_SAM"/>
    <property type="match status" value="1"/>
</dbReference>
<dbReference type="Pfam" id="PF04055">
    <property type="entry name" value="Radical_SAM"/>
    <property type="match status" value="1"/>
</dbReference>
<evidence type="ECO:0000256" key="2">
    <source>
        <dbReference type="ARBA" id="ARBA00022723"/>
    </source>
</evidence>
<accession>A0A2V1KFD8</accession>
<dbReference type="Proteomes" id="UP000245283">
    <property type="component" value="Unassembled WGS sequence"/>
</dbReference>
<dbReference type="PROSITE" id="PS51918">
    <property type="entry name" value="RADICAL_SAM"/>
    <property type="match status" value="1"/>
</dbReference>
<proteinExistence type="inferred from homology"/>
<dbReference type="OrthoDB" id="9782387at2"/>
<name>A0A2V1KFD8_9ACTO</name>
<dbReference type="RefSeq" id="WP_109093039.1">
    <property type="nucleotide sequence ID" value="NZ_QETB01000001.1"/>
</dbReference>
<dbReference type="AlphaFoldDB" id="A0A2V1KFD8"/>
<comment type="caution">
    <text evidence="7">The sequence shown here is derived from an EMBL/GenBank/DDBJ whole genome shotgun (WGS) entry which is preliminary data.</text>
</comment>
<keyword evidence="2" id="KW-0479">Metal-binding</keyword>
<dbReference type="PANTHER" id="PTHR43273:SF3">
    <property type="entry name" value="ANAEROBIC SULFATASE-MATURATING ENZYME HOMOLOG ASLB-RELATED"/>
    <property type="match status" value="1"/>
</dbReference>
<dbReference type="SFLD" id="SFLDG01067">
    <property type="entry name" value="SPASM/twitch_domain_containing"/>
    <property type="match status" value="1"/>
</dbReference>
<sequence length="375" mass="41032">MMSIAAYRGKRKAYVSAESGTYYLPRLMVSRKNQVSHLGLATVHLISRLEKQRRQRSLPVAFMPGFACNLACEYCYQRTDPTHRSAKPVLSKGGPSYEDIAKFVSSVAAAHRVSNVNLSLLGGEPLMYRRQIREFVGALRDQTDISDISLVTNGTLLKEENLTELMALGLSFAQVTFDGSRAFHDHFRSFKSGTGTYDAIMKNLVNLAASHVKLEIRINLSAANILDCGELIDDLAQCVSPEQVGVCLTLIDDTKFYSEPAQKGDVFFSQYRNLVSYTSGKGFLVSLPGHSGLCRTCGNADVPGGLVVTADGKLYSCWDSAGQLGFEVGDVQNSFASDRHNHWVRCGYGSPDGAALHQRLALEAIKAIEGENETL</sequence>
<keyword evidence="8" id="KW-1185">Reference proteome</keyword>
<comment type="similarity">
    <text evidence="5">Belongs to the radical SAM superfamily. Anaerobic sulfatase-maturating enzyme family.</text>
</comment>
<feature type="domain" description="Radical SAM core" evidence="6">
    <location>
        <begin position="52"/>
        <end position="281"/>
    </location>
</feature>
<dbReference type="InterPro" id="IPR013785">
    <property type="entry name" value="Aldolase_TIM"/>
</dbReference>
<dbReference type="GO" id="GO:0016491">
    <property type="term" value="F:oxidoreductase activity"/>
    <property type="evidence" value="ECO:0007669"/>
    <property type="project" value="InterPro"/>
</dbReference>
<dbReference type="InterPro" id="IPR007197">
    <property type="entry name" value="rSAM"/>
</dbReference>
<dbReference type="UniPathway" id="UPA00782"/>
<organism evidence="7 8">
    <name type="scientific">Ancrocorticia populi</name>
    <dbReference type="NCBI Taxonomy" id="2175228"/>
    <lineage>
        <taxon>Bacteria</taxon>
        <taxon>Bacillati</taxon>
        <taxon>Actinomycetota</taxon>
        <taxon>Actinomycetes</taxon>
        <taxon>Actinomycetales</taxon>
        <taxon>Actinomycetaceae</taxon>
        <taxon>Ancrocorticia</taxon>
    </lineage>
</organism>
<keyword evidence="1" id="KW-0949">S-adenosyl-L-methionine</keyword>
<dbReference type="SUPFAM" id="SSF102114">
    <property type="entry name" value="Radical SAM enzymes"/>
    <property type="match status" value="1"/>
</dbReference>
<evidence type="ECO:0000313" key="8">
    <source>
        <dbReference type="Proteomes" id="UP000245283"/>
    </source>
</evidence>
<protein>
    <recommendedName>
        <fullName evidence="6">Radical SAM core domain-containing protein</fullName>
    </recommendedName>
</protein>